<dbReference type="Proteomes" id="UP000670092">
    <property type="component" value="Unassembled WGS sequence"/>
</dbReference>
<evidence type="ECO:0000313" key="1">
    <source>
        <dbReference type="EMBL" id="KAG5293130.1"/>
    </source>
</evidence>
<dbReference type="AlphaFoldDB" id="A0A8H7YNZ4"/>
<organism evidence="1 2">
    <name type="scientific">Ajellomyces capsulatus</name>
    <name type="common">Darling's disease fungus</name>
    <name type="synonym">Histoplasma capsulatum</name>
    <dbReference type="NCBI Taxonomy" id="5037"/>
    <lineage>
        <taxon>Eukaryota</taxon>
        <taxon>Fungi</taxon>
        <taxon>Dikarya</taxon>
        <taxon>Ascomycota</taxon>
        <taxon>Pezizomycotina</taxon>
        <taxon>Eurotiomycetes</taxon>
        <taxon>Eurotiomycetidae</taxon>
        <taxon>Onygenales</taxon>
        <taxon>Ajellomycetaceae</taxon>
        <taxon>Histoplasma</taxon>
    </lineage>
</organism>
<name>A0A8H7YNZ4_AJECA</name>
<comment type="caution">
    <text evidence="1">The sequence shown here is derived from an EMBL/GenBank/DDBJ whole genome shotgun (WGS) entry which is preliminary data.</text>
</comment>
<protein>
    <submittedName>
        <fullName evidence="1">Uncharacterized protein</fullName>
    </submittedName>
</protein>
<evidence type="ECO:0000313" key="2">
    <source>
        <dbReference type="Proteomes" id="UP000670092"/>
    </source>
</evidence>
<sequence length="104" mass="12258">MARGVKWGKMYRKFRKTFLSSSHGRLLNMTSWVTQAYGSWKIQKSSPNQMTEHTRVYRQGVNLRNILQSQKYKVNLQLPLNLTVSRNLIVMVKIKLKETRVMNS</sequence>
<proteinExistence type="predicted"/>
<dbReference type="EMBL" id="JAEVHI010000004">
    <property type="protein sequence ID" value="KAG5293130.1"/>
    <property type="molecule type" value="Genomic_DNA"/>
</dbReference>
<reference evidence="1 2" key="1">
    <citation type="submission" date="2021-01" db="EMBL/GenBank/DDBJ databases">
        <title>Chromosome-level genome assembly of a human fungal pathogen reveals clustering of transcriptionally co-regulated genes.</title>
        <authorList>
            <person name="Voorhies M."/>
            <person name="Cohen S."/>
            <person name="Shea T.P."/>
            <person name="Petrus S."/>
            <person name="Munoz J.F."/>
            <person name="Poplawski S."/>
            <person name="Goldman W.E."/>
            <person name="Michael T."/>
            <person name="Cuomo C.A."/>
            <person name="Sil A."/>
            <person name="Beyhan S."/>
        </authorList>
    </citation>
    <scope>NUCLEOTIDE SEQUENCE [LARGE SCALE GENOMIC DNA]</scope>
    <source>
        <strain evidence="1 2">G184AR</strain>
    </source>
</reference>
<gene>
    <name evidence="1" type="ORF">I7I52_04341</name>
</gene>
<dbReference type="VEuPathDB" id="FungiDB:I7I52_04341"/>
<accession>A0A8H7YNZ4</accession>